<dbReference type="InterPro" id="IPR005225">
    <property type="entry name" value="Small_GTP-bd"/>
</dbReference>
<keyword evidence="2" id="KW-0547">Nucleotide-binding</keyword>
<organism evidence="5 6">
    <name type="scientific">Entamoeba nuttalli</name>
    <dbReference type="NCBI Taxonomy" id="412467"/>
    <lineage>
        <taxon>Eukaryota</taxon>
        <taxon>Amoebozoa</taxon>
        <taxon>Evosea</taxon>
        <taxon>Archamoebae</taxon>
        <taxon>Mastigamoebida</taxon>
        <taxon>Entamoebidae</taxon>
        <taxon>Entamoeba</taxon>
    </lineage>
</organism>
<dbReference type="Pfam" id="PF14492">
    <property type="entry name" value="EFG_III"/>
    <property type="match status" value="1"/>
</dbReference>
<dbReference type="Gene3D" id="3.40.50.300">
    <property type="entry name" value="P-loop containing nucleotide triphosphate hydrolases"/>
    <property type="match status" value="1"/>
</dbReference>
<evidence type="ECO:0000256" key="1">
    <source>
        <dbReference type="ARBA" id="ARBA00010142"/>
    </source>
</evidence>
<evidence type="ECO:0000256" key="2">
    <source>
        <dbReference type="ARBA" id="ARBA00022741"/>
    </source>
</evidence>
<dbReference type="InterPro" id="IPR009000">
    <property type="entry name" value="Transl_B-barrel_sf"/>
</dbReference>
<dbReference type="CDD" id="cd16268">
    <property type="entry name" value="EF2_II"/>
    <property type="match status" value="1"/>
</dbReference>
<protein>
    <recommendedName>
        <fullName evidence="4">Tr-type G domain-containing protein</fullName>
    </recommendedName>
</protein>
<dbReference type="CDD" id="cd01885">
    <property type="entry name" value="EF2"/>
    <property type="match status" value="1"/>
</dbReference>
<comment type="caution">
    <text evidence="5">The sequence shown here is derived from an EMBL/GenBank/DDBJ whole genome shotgun (WGS) entry which is preliminary data.</text>
</comment>
<dbReference type="Pfam" id="PF00679">
    <property type="entry name" value="EFG_C"/>
    <property type="match status" value="1"/>
</dbReference>
<dbReference type="InterPro" id="IPR000795">
    <property type="entry name" value="T_Tr_GTP-bd_dom"/>
</dbReference>
<gene>
    <name evidence="5" type="ORF">ENUP19_0121G0214</name>
</gene>
<keyword evidence="6" id="KW-1185">Reference proteome</keyword>
<comment type="similarity">
    <text evidence="1">Belongs to the small GTPase superfamily. Rho family.</text>
</comment>
<dbReference type="CDD" id="cd01681">
    <property type="entry name" value="aeEF2_snRNP_like_IV"/>
    <property type="match status" value="1"/>
</dbReference>
<dbReference type="InterPro" id="IPR035647">
    <property type="entry name" value="EFG_III/V"/>
</dbReference>
<dbReference type="Pfam" id="PF00009">
    <property type="entry name" value="GTP_EFTU"/>
    <property type="match status" value="1"/>
</dbReference>
<name>A0ABQ0DJ37_9EUKA</name>
<dbReference type="SUPFAM" id="SSF50447">
    <property type="entry name" value="Translation proteins"/>
    <property type="match status" value="1"/>
</dbReference>
<reference evidence="5 6" key="1">
    <citation type="journal article" date="2019" name="PLoS Negl. Trop. Dis.">
        <title>Whole genome sequencing of Entamoeba nuttalli reveals mammalian host-related molecular signatures and a novel octapeptide-repeat surface protein.</title>
        <authorList>
            <person name="Tanaka M."/>
            <person name="Makiuchi T."/>
            <person name="Komiyama T."/>
            <person name="Shiina T."/>
            <person name="Osaki K."/>
            <person name="Tachibana H."/>
        </authorList>
    </citation>
    <scope>NUCLEOTIDE SEQUENCE [LARGE SCALE GENOMIC DNA]</scope>
    <source>
        <strain evidence="5 6">P19-061405</strain>
    </source>
</reference>
<dbReference type="Proteomes" id="UP001628156">
    <property type="component" value="Unassembled WGS sequence"/>
</dbReference>
<dbReference type="PROSITE" id="PS51722">
    <property type="entry name" value="G_TR_2"/>
    <property type="match status" value="1"/>
</dbReference>
<dbReference type="PRINTS" id="PR00315">
    <property type="entry name" value="ELONGATNFCT"/>
</dbReference>
<accession>A0ABQ0DJ37</accession>
<sequence length="880" mass="97910">MTILPSKVILKLQQNAANVRNICVLAHVDHGKTSICDALIASNGIISKKLSGKVRYLDYRDDEQVRQITMKTSSISLYTQLGDQHHLLNLVDSPGHVDFSGEVSSAVRLTDGALLVVDCIEGVCVQTQTVLRQAASEGLQMILIINKIDRLVFEKNFSIEEATDHLERLVNSVNNATAVITDDNGTVFGDDYFDPIKGNVVFASAIDGWGFDLVAISEIYAKKFGMKEESLRNILWGEHFINMKTGKTFKTQIDGTMKVFSQLALKPIWDIYNTVHQYFDNKTKEAAKQRIIKISTALGMNIGAREFAIHEEKSFLFSMMNNFVPIAKTILRCAVLHLPSPLEAQPKRINKIYSTHTSLLKDTVLHCGASSPECVLYAAKIFPFGEQMIALCRVLGGTVRRGQELFILPSKYDPTISNAADKIHSFKANQIYLLMGQTTQDMDEVPAGNILGIQVTGVNMFNAATLSSTLQCSPLAPLVSSGAKPVLRVAIEPVHSEDMKALIDGLNLLALSDPSVITTIQDSGENLLLTTGELHLERCMKDLKELFARVPFTYTDPIVSYRETILGQSGAAEESTADESVSFKVHCVAMKEETIDKINDISTVLRMSSRNHQTDEHLNQKIESILEGENNEWKNKLICFGPKRCGPNILINLTDEDLPLWPQDKDIKNYTSLVTNAIISGFQLATSAGPLCDEPMEGLIFIIDEILIDEETRSGNIQGQVITAFKDACLAAFQLGRQRIKEPMYLCDIRCPTECIGKVFQVLDKRRAKTLEEGYDETQLMNIIKAQLPVAESFGFTDDMLGQTSGAAFTQTQFDRFVTIPIDPFWVPTTEEELEEYGEKADIKNIAKIAIDNTRKRKGLVLDEKIVEFVDKQSTRSKKK</sequence>
<evidence type="ECO:0000313" key="5">
    <source>
        <dbReference type="EMBL" id="GAB1222852.1"/>
    </source>
</evidence>
<dbReference type="Gene3D" id="3.30.230.10">
    <property type="match status" value="1"/>
</dbReference>
<dbReference type="InterPro" id="IPR027417">
    <property type="entry name" value="P-loop_NTPase"/>
</dbReference>
<feature type="domain" description="Tr-type G" evidence="4">
    <location>
        <begin position="17"/>
        <end position="232"/>
    </location>
</feature>
<dbReference type="SUPFAM" id="SSF54980">
    <property type="entry name" value="EF-G C-terminal domain-like"/>
    <property type="match status" value="2"/>
</dbReference>
<dbReference type="SMART" id="SM00838">
    <property type="entry name" value="EFG_C"/>
    <property type="match status" value="1"/>
</dbReference>
<dbReference type="NCBIfam" id="TIGR00231">
    <property type="entry name" value="small_GTP"/>
    <property type="match status" value="1"/>
</dbReference>
<dbReference type="PANTHER" id="PTHR42908:SF3">
    <property type="entry name" value="ELONGATION FACTOR-LIKE GTPASE 1"/>
    <property type="match status" value="1"/>
</dbReference>
<evidence type="ECO:0000256" key="3">
    <source>
        <dbReference type="ARBA" id="ARBA00023134"/>
    </source>
</evidence>
<dbReference type="InterPro" id="IPR020568">
    <property type="entry name" value="Ribosomal_Su5_D2-typ_SF"/>
</dbReference>
<dbReference type="InterPro" id="IPR041095">
    <property type="entry name" value="EFG_II"/>
</dbReference>
<dbReference type="EMBL" id="BAAFRS010000121">
    <property type="protein sequence ID" value="GAB1222852.1"/>
    <property type="molecule type" value="Genomic_DNA"/>
</dbReference>
<proteinExistence type="inferred from homology"/>
<keyword evidence="3" id="KW-0342">GTP-binding</keyword>
<dbReference type="Gene3D" id="3.30.70.240">
    <property type="match status" value="1"/>
</dbReference>
<dbReference type="CDD" id="cd16261">
    <property type="entry name" value="EF2_snRNP_III"/>
    <property type="match status" value="1"/>
</dbReference>
<dbReference type="InterPro" id="IPR000640">
    <property type="entry name" value="EFG_V-like"/>
</dbReference>
<dbReference type="SUPFAM" id="SSF52540">
    <property type="entry name" value="P-loop containing nucleoside triphosphate hydrolases"/>
    <property type="match status" value="1"/>
</dbReference>
<dbReference type="Gene3D" id="2.40.30.10">
    <property type="entry name" value="Translation factors"/>
    <property type="match status" value="1"/>
</dbReference>
<dbReference type="Gene3D" id="3.30.70.870">
    <property type="entry name" value="Elongation Factor G (Translational Gtpase), domain 3"/>
    <property type="match status" value="1"/>
</dbReference>
<dbReference type="SUPFAM" id="SSF54211">
    <property type="entry name" value="Ribosomal protein S5 domain 2-like"/>
    <property type="match status" value="1"/>
</dbReference>
<evidence type="ECO:0000259" key="4">
    <source>
        <dbReference type="PROSITE" id="PS51722"/>
    </source>
</evidence>
<evidence type="ECO:0000313" key="6">
    <source>
        <dbReference type="Proteomes" id="UP001628156"/>
    </source>
</evidence>
<dbReference type="PANTHER" id="PTHR42908">
    <property type="entry name" value="TRANSLATION ELONGATION FACTOR-RELATED"/>
    <property type="match status" value="1"/>
</dbReference>
<dbReference type="CDD" id="cd04096">
    <property type="entry name" value="eEF2_snRNP_like_C"/>
    <property type="match status" value="1"/>
</dbReference>
<dbReference type="InterPro" id="IPR014721">
    <property type="entry name" value="Ribsml_uS5_D2-typ_fold_subgr"/>
</dbReference>